<gene>
    <name evidence="2" type="ORF">GSH16_12565</name>
</gene>
<dbReference type="PANTHER" id="PTHR41521">
    <property type="match status" value="1"/>
</dbReference>
<sequence>MTAFWIAHVDVKDAEAYGEYAKRATVAIADHGGEFKARGGRYKQLEGRDRSRNVVAVFPSFEAAVACYESPAYQEALSYARGASERDLVVVEAG</sequence>
<evidence type="ECO:0000313" key="3">
    <source>
        <dbReference type="Proteomes" id="UP000436016"/>
    </source>
</evidence>
<accession>A0A6B0TNZ4</accession>
<dbReference type="SUPFAM" id="SSF54909">
    <property type="entry name" value="Dimeric alpha+beta barrel"/>
    <property type="match status" value="1"/>
</dbReference>
<dbReference type="EMBL" id="WUWG01000005">
    <property type="protein sequence ID" value="MXU66277.1"/>
    <property type="molecule type" value="Genomic_DNA"/>
</dbReference>
<feature type="domain" description="DUF1330" evidence="1">
    <location>
        <begin position="2"/>
        <end position="93"/>
    </location>
</feature>
<protein>
    <submittedName>
        <fullName evidence="2">DUF1330 domain-containing protein</fullName>
    </submittedName>
</protein>
<dbReference type="Gene3D" id="3.30.70.100">
    <property type="match status" value="1"/>
</dbReference>
<proteinExistence type="predicted"/>
<reference evidence="2 3" key="1">
    <citation type="submission" date="2019-12" db="EMBL/GenBank/DDBJ databases">
        <title>Strain KN286 was isolated from seawater, which was collected from Caroline Seamount in the tropical western Pacific.</title>
        <authorList>
            <person name="Wang Q."/>
        </authorList>
    </citation>
    <scope>NUCLEOTIDE SEQUENCE [LARGE SCALE GENOMIC DNA]</scope>
    <source>
        <strain evidence="2 3">KN286</strain>
    </source>
</reference>
<dbReference type="Pfam" id="PF07045">
    <property type="entry name" value="DUF1330"/>
    <property type="match status" value="1"/>
</dbReference>
<keyword evidence="3" id="KW-1185">Reference proteome</keyword>
<comment type="caution">
    <text evidence="2">The sequence shown here is derived from an EMBL/GenBank/DDBJ whole genome shotgun (WGS) entry which is preliminary data.</text>
</comment>
<dbReference type="PANTHER" id="PTHR41521:SF4">
    <property type="entry name" value="BLR0684 PROTEIN"/>
    <property type="match status" value="1"/>
</dbReference>
<dbReference type="Proteomes" id="UP000436016">
    <property type="component" value="Unassembled WGS sequence"/>
</dbReference>
<dbReference type="RefSeq" id="WP_160855614.1">
    <property type="nucleotide sequence ID" value="NZ_WUWG01000005.1"/>
</dbReference>
<evidence type="ECO:0000313" key="2">
    <source>
        <dbReference type="EMBL" id="MXU66277.1"/>
    </source>
</evidence>
<dbReference type="InterPro" id="IPR010753">
    <property type="entry name" value="DUF1330"/>
</dbReference>
<dbReference type="InterPro" id="IPR011008">
    <property type="entry name" value="Dimeric_a/b-barrel"/>
</dbReference>
<dbReference type="AlphaFoldDB" id="A0A6B0TNZ4"/>
<evidence type="ECO:0000259" key="1">
    <source>
        <dbReference type="Pfam" id="PF07045"/>
    </source>
</evidence>
<name>A0A6B0TNZ4_9RHOB</name>
<organism evidence="2 3">
    <name type="scientific">Oceanomicrobium pacificus</name>
    <dbReference type="NCBI Taxonomy" id="2692916"/>
    <lineage>
        <taxon>Bacteria</taxon>
        <taxon>Pseudomonadati</taxon>
        <taxon>Pseudomonadota</taxon>
        <taxon>Alphaproteobacteria</taxon>
        <taxon>Rhodobacterales</taxon>
        <taxon>Paracoccaceae</taxon>
        <taxon>Oceanomicrobium</taxon>
    </lineage>
</organism>